<dbReference type="AlphaFoldDB" id="A0A1E7G7L4"/>
<name>A0A1E7G7L4_LACLC</name>
<evidence type="ECO:0000313" key="1">
    <source>
        <dbReference type="EMBL" id="OEU40937.1"/>
    </source>
</evidence>
<accession>A0A1E7G7L4</accession>
<dbReference type="EMBL" id="JMMZ01000001">
    <property type="protein sequence ID" value="OEU40937.1"/>
    <property type="molecule type" value="Genomic_DNA"/>
</dbReference>
<reference evidence="1" key="1">
    <citation type="journal article" date="2016" name="Appl. Microbiol. Biotechnol.">
        <title>Adhesion of the genome-sequenced Lactococcus lactis subsp. cremoris IBB477 strain is mediated by specific molecular determinants.</title>
        <authorList>
            <person name="Radziwill-Bienkowska J.M."/>
            <person name="Le D.T."/>
            <person name="Szczesny P."/>
            <person name="Duviau M.P."/>
            <person name="Aleksandrzak-Piekarczyk T."/>
            <person name="Loubiere P."/>
            <person name="Mercier-Bonin M."/>
            <person name="Bardowski J.K."/>
            <person name="Kowalczyk M."/>
        </authorList>
    </citation>
    <scope>NUCLEOTIDE SEQUENCE [LARGE SCALE GENOMIC DNA]</scope>
    <source>
        <strain evidence="1">IBB477</strain>
    </source>
</reference>
<sequence>MIILFINSINFHACFFNFCIEGEKTEKIDFIIFKSEKKRLKFLFPFFYSDFFRNTVIKIAAISFLKSKSLTHRKSKIILLQEPKKAAYQ</sequence>
<dbReference type="Proteomes" id="UP000176236">
    <property type="component" value="Chromosome"/>
</dbReference>
<comment type="caution">
    <text evidence="1">The sequence shown here is derived from an EMBL/GenBank/DDBJ whole genome shotgun (WGS) entry which is preliminary data.</text>
</comment>
<protein>
    <submittedName>
        <fullName evidence="1">Uncharacterized protein</fullName>
    </submittedName>
</protein>
<gene>
    <name evidence="1" type="ORF">AJ89_00155</name>
</gene>
<organism evidence="1">
    <name type="scientific">Lactococcus cremoris subsp. cremoris IBB477</name>
    <dbReference type="NCBI Taxonomy" id="1449093"/>
    <lineage>
        <taxon>Bacteria</taxon>
        <taxon>Bacillati</taxon>
        <taxon>Bacillota</taxon>
        <taxon>Bacilli</taxon>
        <taxon>Lactobacillales</taxon>
        <taxon>Streptococcaceae</taxon>
        <taxon>Lactococcus</taxon>
        <taxon>Lactococcus cremoris subsp. cremoris</taxon>
    </lineage>
</organism>
<proteinExistence type="predicted"/>